<comment type="caution">
    <text evidence="2">The sequence shown here is derived from an EMBL/GenBank/DDBJ whole genome shotgun (WGS) entry which is preliminary data.</text>
</comment>
<reference evidence="3" key="1">
    <citation type="submission" date="2018-05" db="EMBL/GenBank/DDBJ databases">
        <authorList>
            <person name="Li X."/>
        </authorList>
    </citation>
    <scope>NUCLEOTIDE SEQUENCE [LARGE SCALE GENOMIC DNA]</scope>
    <source>
        <strain evidence="3">YIM 73061</strain>
    </source>
</reference>
<keyword evidence="1" id="KW-0812">Transmembrane</keyword>
<dbReference type="Proteomes" id="UP000249725">
    <property type="component" value="Unassembled WGS sequence"/>
</dbReference>
<keyword evidence="1" id="KW-1133">Transmembrane helix</keyword>
<accession>A0A328AVD6</accession>
<dbReference type="OrthoDB" id="7193018at2"/>
<dbReference type="EMBL" id="QFYR01000001">
    <property type="protein sequence ID" value="RAK57524.1"/>
    <property type="molecule type" value="Genomic_DNA"/>
</dbReference>
<organism evidence="2 3">
    <name type="scientific">Phenylobacterium deserti</name>
    <dbReference type="NCBI Taxonomy" id="1914756"/>
    <lineage>
        <taxon>Bacteria</taxon>
        <taxon>Pseudomonadati</taxon>
        <taxon>Pseudomonadota</taxon>
        <taxon>Alphaproteobacteria</taxon>
        <taxon>Caulobacterales</taxon>
        <taxon>Caulobacteraceae</taxon>
        <taxon>Phenylobacterium</taxon>
    </lineage>
</organism>
<evidence type="ECO:0000256" key="1">
    <source>
        <dbReference type="SAM" id="Phobius"/>
    </source>
</evidence>
<protein>
    <submittedName>
        <fullName evidence="2">Uncharacterized protein</fullName>
    </submittedName>
</protein>
<feature type="transmembrane region" description="Helical" evidence="1">
    <location>
        <begin position="64"/>
        <end position="91"/>
    </location>
</feature>
<name>A0A328AVD6_9CAUL</name>
<keyword evidence="1" id="KW-0472">Membrane</keyword>
<proteinExistence type="predicted"/>
<feature type="transmembrane region" description="Helical" evidence="1">
    <location>
        <begin position="111"/>
        <end position="130"/>
    </location>
</feature>
<dbReference type="AlphaFoldDB" id="A0A328AVD6"/>
<keyword evidence="3" id="KW-1185">Reference proteome</keyword>
<evidence type="ECO:0000313" key="2">
    <source>
        <dbReference type="EMBL" id="RAK57524.1"/>
    </source>
</evidence>
<dbReference type="RefSeq" id="WP_111513975.1">
    <property type="nucleotide sequence ID" value="NZ_QFYR01000001.1"/>
</dbReference>
<sequence length="145" mass="15620">MPFWTLIVAALAFAALAVGAFAIVRGTVAERIAGAVFISSVPVFLAISRLPEAWFTLAQLSCDALYAFAFLGLAMWFASRWLGAIMILYALQFALHATYMVAGWEPDKLHVLANNLIYIATMLCLLFGTLGARARQRAAPPAAPA</sequence>
<feature type="transmembrane region" description="Helical" evidence="1">
    <location>
        <begin position="32"/>
        <end position="52"/>
    </location>
</feature>
<gene>
    <name evidence="2" type="ORF">DJ018_06200</name>
</gene>
<evidence type="ECO:0000313" key="3">
    <source>
        <dbReference type="Proteomes" id="UP000249725"/>
    </source>
</evidence>